<dbReference type="RefSeq" id="WP_129245524.1">
    <property type="nucleotide sequence ID" value="NZ_JABZEL010000008.1"/>
</dbReference>
<dbReference type="Gene3D" id="3.40.50.1000">
    <property type="entry name" value="HAD superfamily/HAD-like"/>
    <property type="match status" value="1"/>
</dbReference>
<dbReference type="AlphaFoldDB" id="A0A4Q1R8E4"/>
<proteinExistence type="inferred from homology"/>
<dbReference type="GO" id="GO:0016787">
    <property type="term" value="F:hydrolase activity"/>
    <property type="evidence" value="ECO:0007669"/>
    <property type="project" value="UniProtKB-KW"/>
</dbReference>
<dbReference type="GeneID" id="95777421"/>
<gene>
    <name evidence="2" type="ORF">EST54_05305</name>
</gene>
<organism evidence="2 3">
    <name type="scientific">Streptomyces sioyaensis</name>
    <dbReference type="NCBI Taxonomy" id="67364"/>
    <lineage>
        <taxon>Bacteria</taxon>
        <taxon>Bacillati</taxon>
        <taxon>Actinomycetota</taxon>
        <taxon>Actinomycetes</taxon>
        <taxon>Kitasatosporales</taxon>
        <taxon>Streptomycetaceae</taxon>
        <taxon>Streptomyces</taxon>
    </lineage>
</organism>
<comment type="caution">
    <text evidence="2">The sequence shown here is derived from an EMBL/GenBank/DDBJ whole genome shotgun (WGS) entry which is preliminary data.</text>
</comment>
<evidence type="ECO:0000256" key="1">
    <source>
        <dbReference type="ARBA" id="ARBA00009184"/>
    </source>
</evidence>
<comment type="similarity">
    <text evidence="1">Belongs to the HAD-like hydrolase superfamily. SerB family.</text>
</comment>
<evidence type="ECO:0000313" key="2">
    <source>
        <dbReference type="EMBL" id="RXS69637.1"/>
    </source>
</evidence>
<reference evidence="2 3" key="1">
    <citation type="submission" date="2019-01" db="EMBL/GenBank/DDBJ databases">
        <title>Draft genome sequences of the type strain Streptomyces sioyaensis DSM 40032 and its novel strain, TM32, a thermotolerant antibiotics-producing actinobacterium.</title>
        <authorList>
            <person name="Nakaew N."/>
            <person name="Lumyong S."/>
            <person name="Sloan W.T."/>
            <person name="Sungthong R."/>
        </authorList>
    </citation>
    <scope>NUCLEOTIDE SEQUENCE [LARGE SCALE GENOMIC DNA]</scope>
    <source>
        <strain evidence="2 3">DSM 40032</strain>
    </source>
</reference>
<dbReference type="SUPFAM" id="SSF56784">
    <property type="entry name" value="HAD-like"/>
    <property type="match status" value="1"/>
</dbReference>
<accession>A0A4Q1R8E4</accession>
<dbReference type="Proteomes" id="UP000289482">
    <property type="component" value="Unassembled WGS sequence"/>
</dbReference>
<keyword evidence="2" id="KW-0378">Hydrolase</keyword>
<protein>
    <submittedName>
        <fullName evidence="2">Hydrolase</fullName>
    </submittedName>
</protein>
<evidence type="ECO:0000313" key="3">
    <source>
        <dbReference type="Proteomes" id="UP000289482"/>
    </source>
</evidence>
<dbReference type="InterPro" id="IPR036412">
    <property type="entry name" value="HAD-like_sf"/>
</dbReference>
<dbReference type="Pfam" id="PF12710">
    <property type="entry name" value="HAD"/>
    <property type="match status" value="1"/>
</dbReference>
<dbReference type="InterPro" id="IPR023214">
    <property type="entry name" value="HAD_sf"/>
</dbReference>
<dbReference type="PANTHER" id="PTHR43344">
    <property type="entry name" value="PHOSPHOSERINE PHOSPHATASE"/>
    <property type="match status" value="1"/>
</dbReference>
<dbReference type="EMBL" id="SDIF01000009">
    <property type="protein sequence ID" value="RXS69637.1"/>
    <property type="molecule type" value="Genomic_DNA"/>
</dbReference>
<keyword evidence="3" id="KW-1185">Reference proteome</keyword>
<sequence length="236" mass="25584">MSVLHVFDMDGTLLPGTTASLELARHLGCERRLHDLEASFAAGGSTVDFARALLELMPELTAEVVAEVFDAAPKLTGIREVLCDIAERGEHAVLITMSPDFFARHFAGWGMEVFASVFPPPPFRRPLAEDGILTPADKPRLCAALQQRHGVGEAVVAYGDSHSDLPLFQVARHTVAVNATAPLRAHATVDYVGGDLRVPYAEVRRILGRLPSVPVPADRREQWSHPAGPDRLGETT</sequence>
<name>A0A4Q1R8E4_9ACTN</name>
<dbReference type="InterPro" id="IPR050582">
    <property type="entry name" value="HAD-like_SerB"/>
</dbReference>